<evidence type="ECO:0000313" key="6">
    <source>
        <dbReference type="EMBL" id="GFR92354.1"/>
    </source>
</evidence>
<dbReference type="InterPro" id="IPR036179">
    <property type="entry name" value="Ig-like_dom_sf"/>
</dbReference>
<dbReference type="InterPro" id="IPR013098">
    <property type="entry name" value="Ig_I-set"/>
</dbReference>
<dbReference type="Pfam" id="PF13927">
    <property type="entry name" value="Ig_3"/>
    <property type="match status" value="1"/>
</dbReference>
<dbReference type="PROSITE" id="PS50835">
    <property type="entry name" value="IG_LIKE"/>
    <property type="match status" value="2"/>
</dbReference>
<feature type="region of interest" description="Disordered" evidence="3">
    <location>
        <begin position="282"/>
        <end position="305"/>
    </location>
</feature>
<gene>
    <name evidence="6" type="ORF">ElyMa_000866000</name>
</gene>
<keyword evidence="2" id="KW-1015">Disulfide bond</keyword>
<keyword evidence="1" id="KW-0677">Repeat</keyword>
<reference evidence="6 7" key="1">
    <citation type="journal article" date="2021" name="Elife">
        <title>Chloroplast acquisition without the gene transfer in kleptoplastic sea slugs, Plakobranchus ocellatus.</title>
        <authorList>
            <person name="Maeda T."/>
            <person name="Takahashi S."/>
            <person name="Yoshida T."/>
            <person name="Shimamura S."/>
            <person name="Takaki Y."/>
            <person name="Nagai Y."/>
            <person name="Toyoda A."/>
            <person name="Suzuki Y."/>
            <person name="Arimoto A."/>
            <person name="Ishii H."/>
            <person name="Satoh N."/>
            <person name="Nishiyama T."/>
            <person name="Hasebe M."/>
            <person name="Maruyama T."/>
            <person name="Minagawa J."/>
            <person name="Obokata J."/>
            <person name="Shigenobu S."/>
        </authorList>
    </citation>
    <scope>NUCLEOTIDE SEQUENCE [LARGE SCALE GENOMIC DNA]</scope>
</reference>
<evidence type="ECO:0000256" key="3">
    <source>
        <dbReference type="SAM" id="MobiDB-lite"/>
    </source>
</evidence>
<feature type="domain" description="Ig-like" evidence="4">
    <location>
        <begin position="100"/>
        <end position="183"/>
    </location>
</feature>
<dbReference type="PROSITE" id="PS50853">
    <property type="entry name" value="FN3"/>
    <property type="match status" value="1"/>
</dbReference>
<name>A0AAV4H3U9_9GAST</name>
<dbReference type="PANTHER" id="PTHR44170">
    <property type="entry name" value="PROTEIN SIDEKICK"/>
    <property type="match status" value="1"/>
</dbReference>
<protein>
    <submittedName>
        <fullName evidence="6">Protein turtle</fullName>
    </submittedName>
</protein>
<evidence type="ECO:0000259" key="5">
    <source>
        <dbReference type="PROSITE" id="PS50853"/>
    </source>
</evidence>
<evidence type="ECO:0000256" key="2">
    <source>
        <dbReference type="ARBA" id="ARBA00023157"/>
    </source>
</evidence>
<dbReference type="Gene3D" id="2.60.40.10">
    <property type="entry name" value="Immunoglobulins"/>
    <property type="match status" value="3"/>
</dbReference>
<dbReference type="InterPro" id="IPR013783">
    <property type="entry name" value="Ig-like_fold"/>
</dbReference>
<dbReference type="InterPro" id="IPR003598">
    <property type="entry name" value="Ig_sub2"/>
</dbReference>
<dbReference type="CDD" id="cd00063">
    <property type="entry name" value="FN3"/>
    <property type="match status" value="1"/>
</dbReference>
<organism evidence="6 7">
    <name type="scientific">Elysia marginata</name>
    <dbReference type="NCBI Taxonomy" id="1093978"/>
    <lineage>
        <taxon>Eukaryota</taxon>
        <taxon>Metazoa</taxon>
        <taxon>Spiralia</taxon>
        <taxon>Lophotrochozoa</taxon>
        <taxon>Mollusca</taxon>
        <taxon>Gastropoda</taxon>
        <taxon>Heterobranchia</taxon>
        <taxon>Euthyneura</taxon>
        <taxon>Panpulmonata</taxon>
        <taxon>Sacoglossa</taxon>
        <taxon>Placobranchoidea</taxon>
        <taxon>Plakobranchidae</taxon>
        <taxon>Elysia</taxon>
    </lineage>
</organism>
<dbReference type="AlphaFoldDB" id="A0AAV4H3U9"/>
<dbReference type="PANTHER" id="PTHR44170:SF56">
    <property type="entry name" value="FIBRONECTIN TYPE-III DOMAIN-CONTAINING PROTEIN"/>
    <property type="match status" value="1"/>
</dbReference>
<dbReference type="InterPro" id="IPR007110">
    <property type="entry name" value="Ig-like_dom"/>
</dbReference>
<dbReference type="Pfam" id="PF07679">
    <property type="entry name" value="I-set"/>
    <property type="match status" value="1"/>
</dbReference>
<dbReference type="SMART" id="SM00060">
    <property type="entry name" value="FN3"/>
    <property type="match status" value="1"/>
</dbReference>
<accession>A0AAV4H3U9</accession>
<sequence length="305" mass="34256">MFYQYAPEVFKINTEVTWAKGYNGQLDCPADSNPPLTLVKWQRNQDVLESKGRFDILKNGTLLVSPVKDSDAGHYQCTPHNDVGAGPASPRIHVQVKDPPYFVASPKVRYIKNVGDTVRIPCEARGLPSVITQWIKVGGYLDLMSDRVSKTNSYLEIRNLTKNDHGRYECRAINNIATVVKVTDLRIDKTTPHAPFNVTVTPGTFNVTITWEPAHDGGTTQQYTLWFRRRNQVMWNHMKVSPPGATHNRLYSLQPNTVYEFKVVSTNYYGNSTFSETVTQRTLGNTLGSPHPPSPPLPILPITNS</sequence>
<dbReference type="Pfam" id="PF00041">
    <property type="entry name" value="fn3"/>
    <property type="match status" value="1"/>
</dbReference>
<dbReference type="EMBL" id="BMAT01001776">
    <property type="protein sequence ID" value="GFR92354.1"/>
    <property type="molecule type" value="Genomic_DNA"/>
</dbReference>
<evidence type="ECO:0000259" key="4">
    <source>
        <dbReference type="PROSITE" id="PS50835"/>
    </source>
</evidence>
<dbReference type="InterPro" id="IPR003961">
    <property type="entry name" value="FN3_dom"/>
</dbReference>
<dbReference type="InterPro" id="IPR003599">
    <property type="entry name" value="Ig_sub"/>
</dbReference>
<dbReference type="Proteomes" id="UP000762676">
    <property type="component" value="Unassembled WGS sequence"/>
</dbReference>
<dbReference type="InterPro" id="IPR036116">
    <property type="entry name" value="FN3_sf"/>
</dbReference>
<evidence type="ECO:0000313" key="7">
    <source>
        <dbReference type="Proteomes" id="UP000762676"/>
    </source>
</evidence>
<dbReference type="SMART" id="SM00409">
    <property type="entry name" value="IG"/>
    <property type="match status" value="2"/>
</dbReference>
<keyword evidence="7" id="KW-1185">Reference proteome</keyword>
<feature type="compositionally biased region" description="Pro residues" evidence="3">
    <location>
        <begin position="290"/>
        <end position="299"/>
    </location>
</feature>
<dbReference type="GO" id="GO:0098609">
    <property type="term" value="P:cell-cell adhesion"/>
    <property type="evidence" value="ECO:0007669"/>
    <property type="project" value="TreeGrafter"/>
</dbReference>
<dbReference type="SUPFAM" id="SSF49265">
    <property type="entry name" value="Fibronectin type III"/>
    <property type="match status" value="1"/>
</dbReference>
<proteinExistence type="predicted"/>
<evidence type="ECO:0000256" key="1">
    <source>
        <dbReference type="ARBA" id="ARBA00022737"/>
    </source>
</evidence>
<dbReference type="SUPFAM" id="SSF48726">
    <property type="entry name" value="Immunoglobulin"/>
    <property type="match status" value="2"/>
</dbReference>
<comment type="caution">
    <text evidence="6">The sequence shown here is derived from an EMBL/GenBank/DDBJ whole genome shotgun (WGS) entry which is preliminary data.</text>
</comment>
<feature type="domain" description="Fibronectin type-III" evidence="5">
    <location>
        <begin position="194"/>
        <end position="285"/>
    </location>
</feature>
<feature type="domain" description="Ig-like" evidence="4">
    <location>
        <begin position="7"/>
        <end position="93"/>
    </location>
</feature>
<dbReference type="SMART" id="SM00408">
    <property type="entry name" value="IGc2"/>
    <property type="match status" value="2"/>
</dbReference>